<proteinExistence type="predicted"/>
<dbReference type="Proteomes" id="UP001597097">
    <property type="component" value="Unassembled WGS sequence"/>
</dbReference>
<sequence>MKPKVGDEIQNFDERFSEAFFRRGWRTSMLPAEAVARWHSFAEDCIWGYPWDVEDYFNDLSLRSLLGTTLPELDPVDHGRASGLRKSIAMSDEVLKRVLVRDSFPDFSEAEWWMRCTPIYAAKKFCAEFYASYGVEIASRSRYDDEVDEMARMIAEGLSVAGVCVIARNDHWYVSLRPGLFIRACRDAFLLSRESVKVVWKWLMREMSDDELHRSLTLHL</sequence>
<organism evidence="1 2">
    <name type="scientific">Nonomuraea guangzhouensis</name>
    <dbReference type="NCBI Taxonomy" id="1291555"/>
    <lineage>
        <taxon>Bacteria</taxon>
        <taxon>Bacillati</taxon>
        <taxon>Actinomycetota</taxon>
        <taxon>Actinomycetes</taxon>
        <taxon>Streptosporangiales</taxon>
        <taxon>Streptosporangiaceae</taxon>
        <taxon>Nonomuraea</taxon>
    </lineage>
</organism>
<protein>
    <submittedName>
        <fullName evidence="1">Uncharacterized protein</fullName>
    </submittedName>
</protein>
<dbReference type="RefSeq" id="WP_219532638.1">
    <property type="nucleotide sequence ID" value="NZ_JAHKRM010000015.1"/>
</dbReference>
<gene>
    <name evidence="1" type="ORF">ACFSJ0_62820</name>
</gene>
<accession>A0ABW4GZP6</accession>
<evidence type="ECO:0000313" key="1">
    <source>
        <dbReference type="EMBL" id="MFD1547768.1"/>
    </source>
</evidence>
<reference evidence="2" key="1">
    <citation type="journal article" date="2019" name="Int. J. Syst. Evol. Microbiol.">
        <title>The Global Catalogue of Microorganisms (GCM) 10K type strain sequencing project: providing services to taxonomists for standard genome sequencing and annotation.</title>
        <authorList>
            <consortium name="The Broad Institute Genomics Platform"/>
            <consortium name="The Broad Institute Genome Sequencing Center for Infectious Disease"/>
            <person name="Wu L."/>
            <person name="Ma J."/>
        </authorList>
    </citation>
    <scope>NUCLEOTIDE SEQUENCE [LARGE SCALE GENOMIC DNA]</scope>
    <source>
        <strain evidence="2">CGMCC 1.15399</strain>
    </source>
</reference>
<name>A0ABW4GZP6_9ACTN</name>
<evidence type="ECO:0000313" key="2">
    <source>
        <dbReference type="Proteomes" id="UP001597097"/>
    </source>
</evidence>
<comment type="caution">
    <text evidence="1">The sequence shown here is derived from an EMBL/GenBank/DDBJ whole genome shotgun (WGS) entry which is preliminary data.</text>
</comment>
<keyword evidence="2" id="KW-1185">Reference proteome</keyword>
<dbReference type="EMBL" id="JBHUCM010000083">
    <property type="protein sequence ID" value="MFD1547768.1"/>
    <property type="molecule type" value="Genomic_DNA"/>
</dbReference>